<sequence length="171" mass="19123">MNKPGFLCLLLLLSGCGSSSTDDLDRWMNEAGKGLAGQIDPIPMAQPYQPFVYQAFDLRDPFDPQKLLAAKRQNSANAPDFDRPRETLENYDLDKLKMVGILKRGGVTYGLIRTPENTVYRVQPGNFVGPNFGQIKHISEAGIELAETVEDLNGEWVQRTTTMYLVEQGQK</sequence>
<dbReference type="InterPro" id="IPR007446">
    <property type="entry name" value="PilP"/>
</dbReference>
<proteinExistence type="predicted"/>
<dbReference type="RefSeq" id="WP_085275124.1">
    <property type="nucleotide sequence ID" value="NZ_FXAG01000003.1"/>
</dbReference>
<dbReference type="STRING" id="1123014.SAMN02745746_00781"/>
<dbReference type="PIRSF" id="PIRSF016481">
    <property type="entry name" value="Pilus_assembly_PilP"/>
    <property type="match status" value="1"/>
</dbReference>
<accession>A0A1Y6BG68</accession>
<dbReference type="Gene3D" id="2.30.30.830">
    <property type="match status" value="1"/>
</dbReference>
<protein>
    <submittedName>
        <fullName evidence="1">Type IV pilus assembly protein PilP</fullName>
    </submittedName>
</protein>
<evidence type="ECO:0000313" key="2">
    <source>
        <dbReference type="Proteomes" id="UP000192920"/>
    </source>
</evidence>
<dbReference type="Pfam" id="PF04351">
    <property type="entry name" value="PilP"/>
    <property type="match status" value="1"/>
</dbReference>
<dbReference type="Proteomes" id="UP000192920">
    <property type="component" value="Unassembled WGS sequence"/>
</dbReference>
<dbReference type="AlphaFoldDB" id="A0A1Y6BG68"/>
<organism evidence="1 2">
    <name type="scientific">Pseudogulbenkiania subflava DSM 22618</name>
    <dbReference type="NCBI Taxonomy" id="1123014"/>
    <lineage>
        <taxon>Bacteria</taxon>
        <taxon>Pseudomonadati</taxon>
        <taxon>Pseudomonadota</taxon>
        <taxon>Betaproteobacteria</taxon>
        <taxon>Neisseriales</taxon>
        <taxon>Chromobacteriaceae</taxon>
        <taxon>Pseudogulbenkiania</taxon>
    </lineage>
</organism>
<keyword evidence="2" id="KW-1185">Reference proteome</keyword>
<reference evidence="2" key="1">
    <citation type="submission" date="2017-04" db="EMBL/GenBank/DDBJ databases">
        <authorList>
            <person name="Varghese N."/>
            <person name="Submissions S."/>
        </authorList>
    </citation>
    <scope>NUCLEOTIDE SEQUENCE [LARGE SCALE GENOMIC DNA]</scope>
    <source>
        <strain evidence="2">DSM 22618</strain>
    </source>
</reference>
<dbReference type="PROSITE" id="PS51257">
    <property type="entry name" value="PROKAR_LIPOPROTEIN"/>
    <property type="match status" value="1"/>
</dbReference>
<evidence type="ECO:0000313" key="1">
    <source>
        <dbReference type="EMBL" id="SMF02193.1"/>
    </source>
</evidence>
<dbReference type="EMBL" id="FXAG01000003">
    <property type="protein sequence ID" value="SMF02193.1"/>
    <property type="molecule type" value="Genomic_DNA"/>
</dbReference>
<name>A0A1Y6BG68_9NEIS</name>
<gene>
    <name evidence="1" type="ORF">SAMN02745746_00781</name>
</gene>